<evidence type="ECO:0000313" key="1">
    <source>
        <dbReference type="EMBL" id="GAA0873748.1"/>
    </source>
</evidence>
<accession>A0ABN1MKI6</accession>
<reference evidence="1 2" key="1">
    <citation type="journal article" date="2019" name="Int. J. Syst. Evol. Microbiol.">
        <title>The Global Catalogue of Microorganisms (GCM) 10K type strain sequencing project: providing services to taxonomists for standard genome sequencing and annotation.</title>
        <authorList>
            <consortium name="The Broad Institute Genomics Platform"/>
            <consortium name="The Broad Institute Genome Sequencing Center for Infectious Disease"/>
            <person name="Wu L."/>
            <person name="Ma J."/>
        </authorList>
    </citation>
    <scope>NUCLEOTIDE SEQUENCE [LARGE SCALE GENOMIC DNA]</scope>
    <source>
        <strain evidence="1 2">JCM 16083</strain>
    </source>
</reference>
<name>A0ABN1MKI6_9FLAO</name>
<dbReference type="EMBL" id="BAAAFH010000003">
    <property type="protein sequence ID" value="GAA0873748.1"/>
    <property type="molecule type" value="Genomic_DNA"/>
</dbReference>
<gene>
    <name evidence="1" type="ORF">GCM10009118_01560</name>
</gene>
<organism evidence="1 2">
    <name type="scientific">Wandonia haliotis</name>
    <dbReference type="NCBI Taxonomy" id="574963"/>
    <lineage>
        <taxon>Bacteria</taxon>
        <taxon>Pseudomonadati</taxon>
        <taxon>Bacteroidota</taxon>
        <taxon>Flavobacteriia</taxon>
        <taxon>Flavobacteriales</taxon>
        <taxon>Crocinitomicaceae</taxon>
        <taxon>Wandonia</taxon>
    </lineage>
</organism>
<proteinExistence type="predicted"/>
<protein>
    <submittedName>
        <fullName evidence="1">Uncharacterized protein</fullName>
    </submittedName>
</protein>
<comment type="caution">
    <text evidence="1">The sequence shown here is derived from an EMBL/GenBank/DDBJ whole genome shotgun (WGS) entry which is preliminary data.</text>
</comment>
<dbReference type="Proteomes" id="UP001501126">
    <property type="component" value="Unassembled WGS sequence"/>
</dbReference>
<evidence type="ECO:0000313" key="2">
    <source>
        <dbReference type="Proteomes" id="UP001501126"/>
    </source>
</evidence>
<keyword evidence="2" id="KW-1185">Reference proteome</keyword>
<sequence>MFTLGLTTTLNAQKAPKYDKIYYKPVHFENEVVKVEIDNIVSLPKETKFRMSITNKTGDYLIYNSEESSFTIPDQNVSAKDKSFIIEPNGSKTKVYRAFGENLNTIESFTYVCEGFYQVKMQNPLEAENFRLPVAKNNFTVGPYSVSHVGHKKATGKTDIKFTANYQGDNLGFIFPVNIAVIMPDGNSYATANSKVNPIILKKGESDSFSAYWNRMPGGSKNDMQLREMNITFLGVFVEGTPVKVAGKSISIEWDEAMTDGKN</sequence>